<accession>A0A0T9J9T9</accession>
<evidence type="ECO:0000313" key="3">
    <source>
        <dbReference type="Proteomes" id="UP000255087"/>
    </source>
</evidence>
<gene>
    <name evidence="2" type="ORF">NCTC8580_01769</name>
</gene>
<evidence type="ECO:0000313" key="2">
    <source>
        <dbReference type="EMBL" id="SUP81776.1"/>
    </source>
</evidence>
<proteinExistence type="predicted"/>
<keyword evidence="1" id="KW-0732">Signal</keyword>
<dbReference type="Proteomes" id="UP000255087">
    <property type="component" value="Unassembled WGS sequence"/>
</dbReference>
<protein>
    <submittedName>
        <fullName evidence="2">Uncharacterized protein</fullName>
    </submittedName>
</protein>
<dbReference type="RefSeq" id="WP_033848269.1">
    <property type="nucleotide sequence ID" value="NZ_CPWG01000005.1"/>
</dbReference>
<organism evidence="2 3">
    <name type="scientific">Yersinia pseudotuberculosis</name>
    <dbReference type="NCBI Taxonomy" id="633"/>
    <lineage>
        <taxon>Bacteria</taxon>
        <taxon>Pseudomonadati</taxon>
        <taxon>Pseudomonadota</taxon>
        <taxon>Gammaproteobacteria</taxon>
        <taxon>Enterobacterales</taxon>
        <taxon>Yersiniaceae</taxon>
        <taxon>Yersinia</taxon>
    </lineage>
</organism>
<sequence length="106" mass="11647">MKFSLTSLTLLFISTPVISISPPINLPIPAVALVSEAACIRSYSAKEHIACMKLVDSAILKAYWVGKMSQFCKSPFNRSAGKDRQCRVVTMLSGSLDEMSGRYLEE</sequence>
<feature type="signal peptide" evidence="1">
    <location>
        <begin position="1"/>
        <end position="19"/>
    </location>
</feature>
<dbReference type="EMBL" id="UHJC01000001">
    <property type="protein sequence ID" value="SUP81776.1"/>
    <property type="molecule type" value="Genomic_DNA"/>
</dbReference>
<name>A0A0T9J9T9_YERPU</name>
<reference evidence="2 3" key="1">
    <citation type="submission" date="2018-06" db="EMBL/GenBank/DDBJ databases">
        <authorList>
            <consortium name="Pathogen Informatics"/>
            <person name="Doyle S."/>
        </authorList>
    </citation>
    <scope>NUCLEOTIDE SEQUENCE [LARGE SCALE GENOMIC DNA]</scope>
    <source>
        <strain evidence="2 3">NCTC8580</strain>
    </source>
</reference>
<dbReference type="AlphaFoldDB" id="A0A0T9J9T9"/>
<feature type="chain" id="PRO_5030018994" evidence="1">
    <location>
        <begin position="20"/>
        <end position="106"/>
    </location>
</feature>
<evidence type="ECO:0000256" key="1">
    <source>
        <dbReference type="SAM" id="SignalP"/>
    </source>
</evidence>